<dbReference type="EMBL" id="LYDR01000103">
    <property type="protein sequence ID" value="ODA30744.1"/>
    <property type="molecule type" value="Genomic_DNA"/>
</dbReference>
<dbReference type="Proteomes" id="UP000094828">
    <property type="component" value="Unassembled WGS sequence"/>
</dbReference>
<name>A0A1C3EC22_9PLAN</name>
<protein>
    <recommendedName>
        <fullName evidence="2">BioF2-like acetyltransferase domain-containing protein</fullName>
    </recommendedName>
</protein>
<dbReference type="SUPFAM" id="SSF55729">
    <property type="entry name" value="Acyl-CoA N-acyltransferases (Nat)"/>
    <property type="match status" value="1"/>
</dbReference>
<evidence type="ECO:0000256" key="1">
    <source>
        <dbReference type="SAM" id="MobiDB-lite"/>
    </source>
</evidence>
<reference evidence="3 4" key="1">
    <citation type="submission" date="2016-05" db="EMBL/GenBank/DDBJ databases">
        <title>Genomic and physiological characterization of Planctopirus sp. isolated from fresh water lake.</title>
        <authorList>
            <person name="Subhash Y."/>
            <person name="Ramana C."/>
        </authorList>
    </citation>
    <scope>NUCLEOTIDE SEQUENCE [LARGE SCALE GENOMIC DNA]</scope>
    <source>
        <strain evidence="3 4">JC280</strain>
    </source>
</reference>
<dbReference type="AlphaFoldDB" id="A0A1C3EC22"/>
<proteinExistence type="predicted"/>
<feature type="region of interest" description="Disordered" evidence="1">
    <location>
        <begin position="391"/>
        <end position="420"/>
    </location>
</feature>
<keyword evidence="4" id="KW-1185">Reference proteome</keyword>
<dbReference type="STRING" id="1841610.A6X21_05535"/>
<gene>
    <name evidence="3" type="ORF">A6X21_05535</name>
</gene>
<evidence type="ECO:0000259" key="2">
    <source>
        <dbReference type="Pfam" id="PF13480"/>
    </source>
</evidence>
<dbReference type="Pfam" id="PF13480">
    <property type="entry name" value="Acetyltransf_6"/>
    <property type="match status" value="1"/>
</dbReference>
<feature type="compositionally biased region" description="Low complexity" evidence="1">
    <location>
        <begin position="391"/>
        <end position="404"/>
    </location>
</feature>
<dbReference type="Gene3D" id="3.40.630.30">
    <property type="match status" value="1"/>
</dbReference>
<organism evidence="3 4">
    <name type="scientific">Planctopirus hydrillae</name>
    <dbReference type="NCBI Taxonomy" id="1841610"/>
    <lineage>
        <taxon>Bacteria</taxon>
        <taxon>Pseudomonadati</taxon>
        <taxon>Planctomycetota</taxon>
        <taxon>Planctomycetia</taxon>
        <taxon>Planctomycetales</taxon>
        <taxon>Planctomycetaceae</taxon>
        <taxon>Planctopirus</taxon>
    </lineage>
</organism>
<accession>A0A1C3EC22</accession>
<dbReference type="InterPro" id="IPR038740">
    <property type="entry name" value="BioF2-like_GNAT_dom"/>
</dbReference>
<dbReference type="RefSeq" id="WP_068848267.1">
    <property type="nucleotide sequence ID" value="NZ_LYDR01000103.1"/>
</dbReference>
<comment type="caution">
    <text evidence="3">The sequence shown here is derived from an EMBL/GenBank/DDBJ whole genome shotgun (WGS) entry which is preliminary data.</text>
</comment>
<evidence type="ECO:0000313" key="4">
    <source>
        <dbReference type="Proteomes" id="UP000094828"/>
    </source>
</evidence>
<evidence type="ECO:0000313" key="3">
    <source>
        <dbReference type="EMBL" id="ODA30744.1"/>
    </source>
</evidence>
<dbReference type="OrthoDB" id="9808976at2"/>
<feature type="domain" description="BioF2-like acetyltransferase" evidence="2">
    <location>
        <begin position="208"/>
        <end position="351"/>
    </location>
</feature>
<dbReference type="InterPro" id="IPR016181">
    <property type="entry name" value="Acyl_CoA_acyltransferase"/>
</dbReference>
<sequence>MLTGISINDPKNFSSTTSAEQQALAHARPRMKITWHRRPTFDQAFAQWRALENRLHWQALTSTTRWTQTWLKHYGDPVSPEIVIAEVNHIPVAALLVITSEQQFEGPIRLRTVHMGTAGELDSDSAVVEYNTICAEPAYQELFLENVMQVLANRTTWDEIRLDGFEPRDIQTLLENYPQFTLRQRPCYCTNFPPNATPDSILEQLTSQARRAIRRNLRSYEGAVVEWGDHVELAEEIFDDLIRLHQARWNAEGQPGAYASAPFLSFHKHLLKELVAHRQAVLVRVRRGDEVIGCSHLLIDRQRGLLYQSGHAPHESQRSPGLLTDWLTLLACHQHGLTAFDFMAGETYHKRRLTLDTNELLWARWIRPTWKRTVIDRLRYFKRFSHRLISGSSRSTSSTHPSASEPDLSQPGTAAEGASS</sequence>